<dbReference type="Proteomes" id="UP000177230">
    <property type="component" value="Unassembled WGS sequence"/>
</dbReference>
<organism evidence="1 2">
    <name type="scientific">Candidatus Edwardsbacteria bacterium GWF2_54_11</name>
    <dbReference type="NCBI Taxonomy" id="1817851"/>
    <lineage>
        <taxon>Bacteria</taxon>
        <taxon>Candidatus Edwardsiibacteriota</taxon>
    </lineage>
</organism>
<gene>
    <name evidence="1" type="ORF">A2024_03090</name>
</gene>
<protein>
    <submittedName>
        <fullName evidence="1">Uncharacterized protein</fullName>
    </submittedName>
</protein>
<sequence length="219" mass="25590">MIGNNDGGKDKITLEIPKGWNDAGDFHKVCIKISGHPEFAFENMDGWIKNEKEFILKEGIKNIIDNNYFLLYPITKNENALLLIGYGYASNPSRLNVIVLNNDYPEVIFSEDMVIRKYMDLNCDSIPDFVLLPWLSETYGPDFRFKSYVPYLVYTMIRQSGQWKMIYDEKLSIQYTNDNSYGWAGRNFSDSLVVFKPKNENKPRVMKLKEAEKLYKMEK</sequence>
<accession>A0A1F5RC01</accession>
<name>A0A1F5RC01_9BACT</name>
<evidence type="ECO:0000313" key="2">
    <source>
        <dbReference type="Proteomes" id="UP000177230"/>
    </source>
</evidence>
<dbReference type="EMBL" id="MFFM01000034">
    <property type="protein sequence ID" value="OGF11986.1"/>
    <property type="molecule type" value="Genomic_DNA"/>
</dbReference>
<reference evidence="1 2" key="1">
    <citation type="journal article" date="2016" name="Nat. Commun.">
        <title>Thousands of microbial genomes shed light on interconnected biogeochemical processes in an aquifer system.</title>
        <authorList>
            <person name="Anantharaman K."/>
            <person name="Brown C.T."/>
            <person name="Hug L.A."/>
            <person name="Sharon I."/>
            <person name="Castelle C.J."/>
            <person name="Probst A.J."/>
            <person name="Thomas B.C."/>
            <person name="Singh A."/>
            <person name="Wilkins M.J."/>
            <person name="Karaoz U."/>
            <person name="Brodie E.L."/>
            <person name="Williams K.H."/>
            <person name="Hubbard S.S."/>
            <person name="Banfield J.F."/>
        </authorList>
    </citation>
    <scope>NUCLEOTIDE SEQUENCE [LARGE SCALE GENOMIC DNA]</scope>
</reference>
<comment type="caution">
    <text evidence="1">The sequence shown here is derived from an EMBL/GenBank/DDBJ whole genome shotgun (WGS) entry which is preliminary data.</text>
</comment>
<dbReference type="AlphaFoldDB" id="A0A1F5RC01"/>
<proteinExistence type="predicted"/>
<evidence type="ECO:0000313" key="1">
    <source>
        <dbReference type="EMBL" id="OGF11986.1"/>
    </source>
</evidence>